<dbReference type="InterPro" id="IPR011701">
    <property type="entry name" value="MFS"/>
</dbReference>
<feature type="transmembrane region" description="Helical" evidence="5">
    <location>
        <begin position="102"/>
        <end position="118"/>
    </location>
</feature>
<feature type="transmembrane region" description="Helical" evidence="5">
    <location>
        <begin position="125"/>
        <end position="143"/>
    </location>
</feature>
<dbReference type="Pfam" id="PF07690">
    <property type="entry name" value="MFS_1"/>
    <property type="match status" value="1"/>
</dbReference>
<dbReference type="InterPro" id="IPR020846">
    <property type="entry name" value="MFS_dom"/>
</dbReference>
<evidence type="ECO:0000256" key="5">
    <source>
        <dbReference type="SAM" id="Phobius"/>
    </source>
</evidence>
<feature type="domain" description="Major facilitator superfamily (MFS) profile" evidence="6">
    <location>
        <begin position="60"/>
        <end position="527"/>
    </location>
</feature>
<name>A0A8H7K5U9_BIOOC</name>
<evidence type="ECO:0000256" key="1">
    <source>
        <dbReference type="ARBA" id="ARBA00004141"/>
    </source>
</evidence>
<feature type="transmembrane region" description="Helical" evidence="5">
    <location>
        <begin position="469"/>
        <end position="492"/>
    </location>
</feature>
<evidence type="ECO:0000256" key="2">
    <source>
        <dbReference type="ARBA" id="ARBA00022692"/>
    </source>
</evidence>
<dbReference type="GO" id="GO:0022857">
    <property type="term" value="F:transmembrane transporter activity"/>
    <property type="evidence" value="ECO:0007669"/>
    <property type="project" value="InterPro"/>
</dbReference>
<feature type="transmembrane region" description="Helical" evidence="5">
    <location>
        <begin position="155"/>
        <end position="177"/>
    </location>
</feature>
<dbReference type="Gene3D" id="1.20.1250.20">
    <property type="entry name" value="MFS general substrate transporter like domains"/>
    <property type="match status" value="1"/>
</dbReference>
<dbReference type="SUPFAM" id="SSF103473">
    <property type="entry name" value="MFS general substrate transporter"/>
    <property type="match status" value="1"/>
</dbReference>
<evidence type="ECO:0000256" key="4">
    <source>
        <dbReference type="ARBA" id="ARBA00023136"/>
    </source>
</evidence>
<feature type="transmembrane region" description="Helical" evidence="5">
    <location>
        <begin position="435"/>
        <end position="457"/>
    </location>
</feature>
<feature type="transmembrane region" description="Helical" evidence="5">
    <location>
        <begin position="184"/>
        <end position="206"/>
    </location>
</feature>
<feature type="transmembrane region" description="Helical" evidence="5">
    <location>
        <begin position="366"/>
        <end position="389"/>
    </location>
</feature>
<proteinExistence type="predicted"/>
<dbReference type="GO" id="GO:0005886">
    <property type="term" value="C:plasma membrane"/>
    <property type="evidence" value="ECO:0007669"/>
    <property type="project" value="TreeGrafter"/>
</dbReference>
<feature type="transmembrane region" description="Helical" evidence="5">
    <location>
        <begin position="504"/>
        <end position="523"/>
    </location>
</feature>
<dbReference type="PROSITE" id="PS50850">
    <property type="entry name" value="MFS"/>
    <property type="match status" value="1"/>
</dbReference>
<comment type="caution">
    <text evidence="7">The sequence shown here is derived from an EMBL/GenBank/DDBJ whole genome shotgun (WGS) entry which is preliminary data.</text>
</comment>
<keyword evidence="3 5" id="KW-1133">Transmembrane helix</keyword>
<dbReference type="InterPro" id="IPR036259">
    <property type="entry name" value="MFS_trans_sf"/>
</dbReference>
<evidence type="ECO:0000313" key="7">
    <source>
        <dbReference type="EMBL" id="KAF9746123.1"/>
    </source>
</evidence>
<dbReference type="EMBL" id="JADCTT010000012">
    <property type="protein sequence ID" value="KAF9746123.1"/>
    <property type="molecule type" value="Genomic_DNA"/>
</dbReference>
<evidence type="ECO:0000313" key="8">
    <source>
        <dbReference type="Proteomes" id="UP000616885"/>
    </source>
</evidence>
<dbReference type="PANTHER" id="PTHR23502:SF30">
    <property type="entry name" value="TRANSPORTER, PUTATIVE (AFU_ORTHOLOGUE AFUA_8G04702)-RELATED"/>
    <property type="match status" value="1"/>
</dbReference>
<evidence type="ECO:0000259" key="6">
    <source>
        <dbReference type="PROSITE" id="PS50850"/>
    </source>
</evidence>
<sequence>MSPSAPSPEFIPGTIHLVDLDGTVNSQHSKGANQDVVLIPTPSSDPDDPLNWCLARKRLFLSCLCVYCLAIGIASAAIYSILVPISTATNLTVADLNSGTGYMFLTLGWGCLFWQPLAQKFGKRPVYLATLLGTMAIMLWAPYATTQGQWIANKVIQGFFGAPIESLCEISVADVWFTHERGTYIGFYTLFVAGSNFLAPIISGFINDGQGWRWVLHWCAIFNGGGFIILFFLMEETKYHRKALAIGSHAPSIEIPSVNDDTIHKSDADLEMKANPVKPTAVISQGDIKPQPEMSYWAKLRLIRQEDLRENTPLTGMFLRPFVYFRFPVIVFSGFMYGAVICYFNVLNGTVSLILSAPPYSFPLSIVGLSYISCLIGVFLGAFSSGPLGDKFVLWKARGNKGIMEPEHRLWIYTALLLLVPGALILWGVGAAQEVHWFGLIFAMGVLGASITIGAQLPIAYCIDCYKDLGADAIVTVILIRNTMSFAVSYGITPWVINMGYRNAFIVAAFAALLQLSVFFVFVRWGRKLRKASVDQYWKYVEQVRADGLIH</sequence>
<feature type="transmembrane region" description="Helical" evidence="5">
    <location>
        <begin position="323"/>
        <end position="346"/>
    </location>
</feature>
<organism evidence="7 8">
    <name type="scientific">Bionectria ochroleuca</name>
    <name type="common">Gliocladium roseum</name>
    <dbReference type="NCBI Taxonomy" id="29856"/>
    <lineage>
        <taxon>Eukaryota</taxon>
        <taxon>Fungi</taxon>
        <taxon>Dikarya</taxon>
        <taxon>Ascomycota</taxon>
        <taxon>Pezizomycotina</taxon>
        <taxon>Sordariomycetes</taxon>
        <taxon>Hypocreomycetidae</taxon>
        <taxon>Hypocreales</taxon>
        <taxon>Bionectriaceae</taxon>
        <taxon>Clonostachys</taxon>
    </lineage>
</organism>
<protein>
    <recommendedName>
        <fullName evidence="6">Major facilitator superfamily (MFS) profile domain-containing protein</fullName>
    </recommendedName>
</protein>
<evidence type="ECO:0000256" key="3">
    <source>
        <dbReference type="ARBA" id="ARBA00022989"/>
    </source>
</evidence>
<keyword evidence="2 5" id="KW-0812">Transmembrane</keyword>
<comment type="subcellular location">
    <subcellularLocation>
        <location evidence="1">Membrane</location>
        <topology evidence="1">Multi-pass membrane protein</topology>
    </subcellularLocation>
</comment>
<feature type="transmembrane region" description="Helical" evidence="5">
    <location>
        <begin position="59"/>
        <end position="82"/>
    </location>
</feature>
<dbReference type="Proteomes" id="UP000616885">
    <property type="component" value="Unassembled WGS sequence"/>
</dbReference>
<feature type="transmembrane region" description="Helical" evidence="5">
    <location>
        <begin position="410"/>
        <end position="429"/>
    </location>
</feature>
<reference evidence="7" key="1">
    <citation type="submission" date="2020-10" db="EMBL/GenBank/DDBJ databases">
        <title>High-Quality Genome Resource of Clonostachys rosea strain S41 by Oxford Nanopore Long-Read Sequencing.</title>
        <authorList>
            <person name="Wang H."/>
        </authorList>
    </citation>
    <scope>NUCLEOTIDE SEQUENCE</scope>
    <source>
        <strain evidence="7">S41</strain>
    </source>
</reference>
<dbReference type="AlphaFoldDB" id="A0A8H7K5U9"/>
<accession>A0A8H7K5U9</accession>
<feature type="transmembrane region" description="Helical" evidence="5">
    <location>
        <begin position="212"/>
        <end position="233"/>
    </location>
</feature>
<keyword evidence="4 5" id="KW-0472">Membrane</keyword>
<dbReference type="PANTHER" id="PTHR23502">
    <property type="entry name" value="MAJOR FACILITATOR SUPERFAMILY"/>
    <property type="match status" value="1"/>
</dbReference>
<gene>
    <name evidence="7" type="ORF">IM811_004424</name>
</gene>